<keyword evidence="2" id="KW-1185">Reference proteome</keyword>
<dbReference type="RefSeq" id="WP_302917014.1">
    <property type="nucleotide sequence ID" value="NZ_JAUMSQ010000462.1"/>
</dbReference>
<name>A0ABT8UQL7_9MYCO</name>
<organism evidence="1 2">
    <name type="scientific">Mycolicibacterium arseniciresistens</name>
    <dbReference type="NCBI Taxonomy" id="3062257"/>
    <lineage>
        <taxon>Bacteria</taxon>
        <taxon>Bacillati</taxon>
        <taxon>Actinomycetota</taxon>
        <taxon>Actinomycetes</taxon>
        <taxon>Mycobacteriales</taxon>
        <taxon>Mycobacteriaceae</taxon>
        <taxon>Mycolicibacterium</taxon>
    </lineage>
</organism>
<dbReference type="Proteomes" id="UP001168823">
    <property type="component" value="Unassembled WGS sequence"/>
</dbReference>
<dbReference type="EMBL" id="JAUMSQ010000462">
    <property type="protein sequence ID" value="MDO3640101.1"/>
    <property type="molecule type" value="Genomic_DNA"/>
</dbReference>
<protein>
    <submittedName>
        <fullName evidence="1">Uncharacterized protein</fullName>
    </submittedName>
</protein>
<accession>A0ABT8UQL7</accession>
<dbReference type="InterPro" id="IPR055586">
    <property type="entry name" value="DUF7162"/>
</dbReference>
<reference evidence="1" key="1">
    <citation type="submission" date="2023-07" db="EMBL/GenBank/DDBJ databases">
        <title>Mycolicibacterium sp. nov., a novel bacterial species.</title>
        <authorList>
            <person name="Cao Y."/>
        </authorList>
    </citation>
    <scope>NUCLEOTIDE SEQUENCE</scope>
    <source>
        <strain evidence="1">KC 300</strain>
    </source>
</reference>
<proteinExistence type="predicted"/>
<gene>
    <name evidence="1" type="ORF">Q2100_30450</name>
</gene>
<sequence>MGGHTEVDPGRLRASADSVRRAADELGGFRWPTLDVEALRGSDVGQSAVPAVLTARAAGLVTALRDWADAAVAA</sequence>
<evidence type="ECO:0000313" key="1">
    <source>
        <dbReference type="EMBL" id="MDO3640101.1"/>
    </source>
</evidence>
<evidence type="ECO:0000313" key="2">
    <source>
        <dbReference type="Proteomes" id="UP001168823"/>
    </source>
</evidence>
<dbReference type="Pfam" id="PF23721">
    <property type="entry name" value="DUF7162"/>
    <property type="match status" value="1"/>
</dbReference>
<feature type="non-terminal residue" evidence="1">
    <location>
        <position position="74"/>
    </location>
</feature>
<comment type="caution">
    <text evidence="1">The sequence shown here is derived from an EMBL/GenBank/DDBJ whole genome shotgun (WGS) entry which is preliminary data.</text>
</comment>